<keyword evidence="3" id="KW-1185">Reference proteome</keyword>
<dbReference type="InParanoid" id="E2A967"/>
<reference evidence="2 3" key="1">
    <citation type="journal article" date="2010" name="Science">
        <title>Genomic comparison of the ants Camponotus floridanus and Harpegnathos saltator.</title>
        <authorList>
            <person name="Bonasio R."/>
            <person name="Zhang G."/>
            <person name="Ye C."/>
            <person name="Mutti N.S."/>
            <person name="Fang X."/>
            <person name="Qin N."/>
            <person name="Donahue G."/>
            <person name="Yang P."/>
            <person name="Li Q."/>
            <person name="Li C."/>
            <person name="Zhang P."/>
            <person name="Huang Z."/>
            <person name="Berger S.L."/>
            <person name="Reinberg D."/>
            <person name="Wang J."/>
            <person name="Liebig J."/>
        </authorList>
    </citation>
    <scope>NUCLEOTIDE SEQUENCE [LARGE SCALE GENOMIC DNA]</scope>
    <source>
        <strain evidence="3">C129</strain>
    </source>
</reference>
<accession>E2A967</accession>
<evidence type="ECO:0000313" key="3">
    <source>
        <dbReference type="Proteomes" id="UP000000311"/>
    </source>
</evidence>
<name>E2A967_CAMFO</name>
<gene>
    <name evidence="2" type="ORF">EAG_14733</name>
</gene>
<proteinExistence type="predicted"/>
<sequence>MDNQSHQVLHASRFWRQSLEETRVPPDSEHSKSNSLPHFPSLPRGLAELSTTTPNVHDAPRVSSRESLPGDAPGAQPQAATTLHSAMIDHNNAPRGLPHTSQGCYREIQRLLGDGGDALI</sequence>
<feature type="region of interest" description="Disordered" evidence="1">
    <location>
        <begin position="1"/>
        <end position="82"/>
    </location>
</feature>
<dbReference type="Proteomes" id="UP000000311">
    <property type="component" value="Unassembled WGS sequence"/>
</dbReference>
<feature type="compositionally biased region" description="Basic and acidic residues" evidence="1">
    <location>
        <begin position="18"/>
        <end position="32"/>
    </location>
</feature>
<evidence type="ECO:0000313" key="2">
    <source>
        <dbReference type="EMBL" id="EFN70052.1"/>
    </source>
</evidence>
<feature type="compositionally biased region" description="Low complexity" evidence="1">
    <location>
        <begin position="69"/>
        <end position="80"/>
    </location>
</feature>
<organism evidence="3">
    <name type="scientific">Camponotus floridanus</name>
    <name type="common">Florida carpenter ant</name>
    <dbReference type="NCBI Taxonomy" id="104421"/>
    <lineage>
        <taxon>Eukaryota</taxon>
        <taxon>Metazoa</taxon>
        <taxon>Ecdysozoa</taxon>
        <taxon>Arthropoda</taxon>
        <taxon>Hexapoda</taxon>
        <taxon>Insecta</taxon>
        <taxon>Pterygota</taxon>
        <taxon>Neoptera</taxon>
        <taxon>Endopterygota</taxon>
        <taxon>Hymenoptera</taxon>
        <taxon>Apocrita</taxon>
        <taxon>Aculeata</taxon>
        <taxon>Formicoidea</taxon>
        <taxon>Formicidae</taxon>
        <taxon>Formicinae</taxon>
        <taxon>Camponotus</taxon>
    </lineage>
</organism>
<dbReference type="EMBL" id="GL437711">
    <property type="protein sequence ID" value="EFN70052.1"/>
    <property type="molecule type" value="Genomic_DNA"/>
</dbReference>
<dbReference type="AlphaFoldDB" id="E2A967"/>
<protein>
    <submittedName>
        <fullName evidence="2">Uncharacterized protein</fullName>
    </submittedName>
</protein>
<evidence type="ECO:0000256" key="1">
    <source>
        <dbReference type="SAM" id="MobiDB-lite"/>
    </source>
</evidence>